<feature type="transmembrane region" description="Helical" evidence="1">
    <location>
        <begin position="14"/>
        <end position="40"/>
    </location>
</feature>
<feature type="transmembrane region" description="Helical" evidence="1">
    <location>
        <begin position="186"/>
        <end position="219"/>
    </location>
</feature>
<keyword evidence="1" id="KW-0472">Membrane</keyword>
<protein>
    <submittedName>
        <fullName evidence="2">Uncharacterized protein</fullName>
    </submittedName>
</protein>
<accession>A0ABP8N1B1</accession>
<dbReference type="Proteomes" id="UP001501410">
    <property type="component" value="Unassembled WGS sequence"/>
</dbReference>
<name>A0ABP8N1B1_9BACT</name>
<evidence type="ECO:0000313" key="2">
    <source>
        <dbReference type="EMBL" id="GAA4457711.1"/>
    </source>
</evidence>
<feature type="transmembrane region" description="Helical" evidence="1">
    <location>
        <begin position="159"/>
        <end position="180"/>
    </location>
</feature>
<sequence>MHKTSRFDIPLCLAYLYVFFDALFLPGGIYYTTFLAPLFLYHHVRTLRFGAYLWYIAIACGFFLVQRHLIVGYTDYLRSNLLTLLNLSFVVLCYGFFNTADNDRLNLLFRRIVYFNFLMVLVALLAYCIPPVKPLFWYMIPVTMGSGIVDRLKMLWYEASVYSLVFSPFFLYFFLYGVLIRRRLRFSFFLLLVLPLVLSNSLGVCLCLIASIAVTVFFYRKVFLSPQLFRQLLLLFLSGCLLLGTWYLLDHDNLLFLRLRNILSGHDTSARGRTYEAFAIAGRLCDQYHCWWTGIGPGQFKLLGKELLFHYYQYSGNVRDIRIPNACADTLIVYGLTGLILRLGLLIFLFFYRKVYENIFRFSLFVFLFIYQFSGSYFNNLIEWVMWALVFSDALTMFSRKNIQTPQPYASN</sequence>
<evidence type="ECO:0000313" key="3">
    <source>
        <dbReference type="Proteomes" id="UP001501410"/>
    </source>
</evidence>
<organism evidence="2 3">
    <name type="scientific">Rurimicrobium arvi</name>
    <dbReference type="NCBI Taxonomy" id="2049916"/>
    <lineage>
        <taxon>Bacteria</taxon>
        <taxon>Pseudomonadati</taxon>
        <taxon>Bacteroidota</taxon>
        <taxon>Chitinophagia</taxon>
        <taxon>Chitinophagales</taxon>
        <taxon>Chitinophagaceae</taxon>
        <taxon>Rurimicrobium</taxon>
    </lineage>
</organism>
<feature type="transmembrane region" description="Helical" evidence="1">
    <location>
        <begin position="331"/>
        <end position="352"/>
    </location>
</feature>
<feature type="transmembrane region" description="Helical" evidence="1">
    <location>
        <begin position="81"/>
        <end position="100"/>
    </location>
</feature>
<feature type="transmembrane region" description="Helical" evidence="1">
    <location>
        <begin position="231"/>
        <end position="249"/>
    </location>
</feature>
<proteinExistence type="predicted"/>
<evidence type="ECO:0000256" key="1">
    <source>
        <dbReference type="SAM" id="Phobius"/>
    </source>
</evidence>
<keyword evidence="3" id="KW-1185">Reference proteome</keyword>
<dbReference type="EMBL" id="BAABEZ010000024">
    <property type="protein sequence ID" value="GAA4457711.1"/>
    <property type="molecule type" value="Genomic_DNA"/>
</dbReference>
<feature type="transmembrane region" description="Helical" evidence="1">
    <location>
        <begin position="359"/>
        <end position="378"/>
    </location>
</feature>
<dbReference type="RefSeq" id="WP_344827650.1">
    <property type="nucleotide sequence ID" value="NZ_BAABEZ010000024.1"/>
</dbReference>
<gene>
    <name evidence="2" type="ORF">GCM10023092_24830</name>
</gene>
<feature type="transmembrane region" description="Helical" evidence="1">
    <location>
        <begin position="112"/>
        <end position="129"/>
    </location>
</feature>
<feature type="transmembrane region" description="Helical" evidence="1">
    <location>
        <begin position="52"/>
        <end position="69"/>
    </location>
</feature>
<keyword evidence="1" id="KW-1133">Transmembrane helix</keyword>
<reference evidence="3" key="1">
    <citation type="journal article" date="2019" name="Int. J. Syst. Evol. Microbiol.">
        <title>The Global Catalogue of Microorganisms (GCM) 10K type strain sequencing project: providing services to taxonomists for standard genome sequencing and annotation.</title>
        <authorList>
            <consortium name="The Broad Institute Genomics Platform"/>
            <consortium name="The Broad Institute Genome Sequencing Center for Infectious Disease"/>
            <person name="Wu L."/>
            <person name="Ma J."/>
        </authorList>
    </citation>
    <scope>NUCLEOTIDE SEQUENCE [LARGE SCALE GENOMIC DNA]</scope>
    <source>
        <strain evidence="3">JCM 31921</strain>
    </source>
</reference>
<comment type="caution">
    <text evidence="2">The sequence shown here is derived from an EMBL/GenBank/DDBJ whole genome shotgun (WGS) entry which is preliminary data.</text>
</comment>
<keyword evidence="1" id="KW-0812">Transmembrane</keyword>